<dbReference type="InterPro" id="IPR052337">
    <property type="entry name" value="SAT4-like"/>
</dbReference>
<feature type="transmembrane region" description="Helical" evidence="7">
    <location>
        <begin position="184"/>
        <end position="207"/>
    </location>
</feature>
<evidence type="ECO:0000313" key="9">
    <source>
        <dbReference type="EMBL" id="KAF2146822.1"/>
    </source>
</evidence>
<evidence type="ECO:0000256" key="6">
    <source>
        <dbReference type="SAM" id="MobiDB-lite"/>
    </source>
</evidence>
<feature type="region of interest" description="Disordered" evidence="6">
    <location>
        <begin position="279"/>
        <end position="299"/>
    </location>
</feature>
<evidence type="ECO:0000256" key="3">
    <source>
        <dbReference type="ARBA" id="ARBA00022989"/>
    </source>
</evidence>
<dbReference type="GO" id="GO:0016020">
    <property type="term" value="C:membrane"/>
    <property type="evidence" value="ECO:0007669"/>
    <property type="project" value="UniProtKB-SubCell"/>
</dbReference>
<evidence type="ECO:0000256" key="4">
    <source>
        <dbReference type="ARBA" id="ARBA00023136"/>
    </source>
</evidence>
<dbReference type="Proteomes" id="UP000799438">
    <property type="component" value="Unassembled WGS sequence"/>
</dbReference>
<sequence>MSDLYDPPQSEIPENVFVGVLWGGFALSTLFSSLRFIKRYQTFQTLYIDDMFILLAWTLALASTITWQVIAQDMYHMGTSLVTSKQHTAYTFRIARFFAAVAVSKIMFYALLWCVKLSFLLFFRRLYVNMGRVARLWWAVLAFTLAAWACCMGTLEYRCLFDRFSKEASHCRDGRGLRYQRDTLVANAVLDITSDLAVTVIPISMLWRARIDGRRKVGLAAVFCVTLITMVIAAMRAGLTNSSLNQLDAGSLFMWTHVESYAALIVASLGSFRGLFHSQSSPKAASPEPDVEAAEASDSRRWRPLVRGFTNLFTATASNGSSRSRTENDTLQGIIDMYGSMAREPSSATSPV</sequence>
<dbReference type="GeneID" id="54301322"/>
<dbReference type="PANTHER" id="PTHR33048">
    <property type="entry name" value="PTH11-LIKE INTEGRAL MEMBRANE PROTEIN (AFU_ORTHOLOGUE AFUA_5G11245)"/>
    <property type="match status" value="1"/>
</dbReference>
<evidence type="ECO:0000256" key="7">
    <source>
        <dbReference type="SAM" id="Phobius"/>
    </source>
</evidence>
<dbReference type="OrthoDB" id="444631at2759"/>
<dbReference type="EMBL" id="ML995475">
    <property type="protein sequence ID" value="KAF2146822.1"/>
    <property type="molecule type" value="Genomic_DNA"/>
</dbReference>
<dbReference type="RefSeq" id="XP_033402531.1">
    <property type="nucleotide sequence ID" value="XM_033543825.1"/>
</dbReference>
<evidence type="ECO:0000256" key="5">
    <source>
        <dbReference type="ARBA" id="ARBA00038359"/>
    </source>
</evidence>
<proteinExistence type="inferred from homology"/>
<evidence type="ECO:0000256" key="1">
    <source>
        <dbReference type="ARBA" id="ARBA00004141"/>
    </source>
</evidence>
<dbReference type="InterPro" id="IPR049326">
    <property type="entry name" value="Rhodopsin_dom_fungi"/>
</dbReference>
<feature type="domain" description="Rhodopsin" evidence="8">
    <location>
        <begin position="34"/>
        <end position="277"/>
    </location>
</feature>
<organism evidence="9 10">
    <name type="scientific">Aplosporella prunicola CBS 121167</name>
    <dbReference type="NCBI Taxonomy" id="1176127"/>
    <lineage>
        <taxon>Eukaryota</taxon>
        <taxon>Fungi</taxon>
        <taxon>Dikarya</taxon>
        <taxon>Ascomycota</taxon>
        <taxon>Pezizomycotina</taxon>
        <taxon>Dothideomycetes</taxon>
        <taxon>Dothideomycetes incertae sedis</taxon>
        <taxon>Botryosphaeriales</taxon>
        <taxon>Aplosporellaceae</taxon>
        <taxon>Aplosporella</taxon>
    </lineage>
</organism>
<feature type="transmembrane region" description="Helical" evidence="7">
    <location>
        <begin position="136"/>
        <end position="155"/>
    </location>
</feature>
<reference evidence="9" key="1">
    <citation type="journal article" date="2020" name="Stud. Mycol.">
        <title>101 Dothideomycetes genomes: a test case for predicting lifestyles and emergence of pathogens.</title>
        <authorList>
            <person name="Haridas S."/>
            <person name="Albert R."/>
            <person name="Binder M."/>
            <person name="Bloem J."/>
            <person name="Labutti K."/>
            <person name="Salamov A."/>
            <person name="Andreopoulos B."/>
            <person name="Baker S."/>
            <person name="Barry K."/>
            <person name="Bills G."/>
            <person name="Bluhm B."/>
            <person name="Cannon C."/>
            <person name="Castanera R."/>
            <person name="Culley D."/>
            <person name="Daum C."/>
            <person name="Ezra D."/>
            <person name="Gonzalez J."/>
            <person name="Henrissat B."/>
            <person name="Kuo A."/>
            <person name="Liang C."/>
            <person name="Lipzen A."/>
            <person name="Lutzoni F."/>
            <person name="Magnuson J."/>
            <person name="Mondo S."/>
            <person name="Nolan M."/>
            <person name="Ohm R."/>
            <person name="Pangilinan J."/>
            <person name="Park H.-J."/>
            <person name="Ramirez L."/>
            <person name="Alfaro M."/>
            <person name="Sun H."/>
            <person name="Tritt A."/>
            <person name="Yoshinaga Y."/>
            <person name="Zwiers L.-H."/>
            <person name="Turgeon B."/>
            <person name="Goodwin S."/>
            <person name="Spatafora J."/>
            <person name="Crous P."/>
            <person name="Grigoriev I."/>
        </authorList>
    </citation>
    <scope>NUCLEOTIDE SEQUENCE</scope>
    <source>
        <strain evidence="9">CBS 121167</strain>
    </source>
</reference>
<feature type="transmembrane region" description="Helical" evidence="7">
    <location>
        <begin position="16"/>
        <end position="34"/>
    </location>
</feature>
<keyword evidence="2 7" id="KW-0812">Transmembrane</keyword>
<gene>
    <name evidence="9" type="ORF">K452DRAFT_315037</name>
</gene>
<protein>
    <recommendedName>
        <fullName evidence="8">Rhodopsin domain-containing protein</fullName>
    </recommendedName>
</protein>
<dbReference type="Pfam" id="PF20684">
    <property type="entry name" value="Fung_rhodopsin"/>
    <property type="match status" value="1"/>
</dbReference>
<keyword evidence="4 7" id="KW-0472">Membrane</keyword>
<accession>A0A6A6BRV3</accession>
<evidence type="ECO:0000256" key="2">
    <source>
        <dbReference type="ARBA" id="ARBA00022692"/>
    </source>
</evidence>
<comment type="similarity">
    <text evidence="5">Belongs to the SAT4 family.</text>
</comment>
<name>A0A6A6BRV3_9PEZI</name>
<feature type="transmembrane region" description="Helical" evidence="7">
    <location>
        <begin position="90"/>
        <end position="115"/>
    </location>
</feature>
<evidence type="ECO:0000259" key="8">
    <source>
        <dbReference type="Pfam" id="PF20684"/>
    </source>
</evidence>
<evidence type="ECO:0000313" key="10">
    <source>
        <dbReference type="Proteomes" id="UP000799438"/>
    </source>
</evidence>
<keyword evidence="3 7" id="KW-1133">Transmembrane helix</keyword>
<feature type="transmembrane region" description="Helical" evidence="7">
    <location>
        <begin position="219"/>
        <end position="238"/>
    </location>
</feature>
<dbReference type="AlphaFoldDB" id="A0A6A6BRV3"/>
<comment type="subcellular location">
    <subcellularLocation>
        <location evidence="1">Membrane</location>
        <topology evidence="1">Multi-pass membrane protein</topology>
    </subcellularLocation>
</comment>
<dbReference type="PANTHER" id="PTHR33048:SF47">
    <property type="entry name" value="INTEGRAL MEMBRANE PROTEIN-RELATED"/>
    <property type="match status" value="1"/>
</dbReference>
<feature type="transmembrane region" description="Helical" evidence="7">
    <location>
        <begin position="258"/>
        <end position="276"/>
    </location>
</feature>
<feature type="transmembrane region" description="Helical" evidence="7">
    <location>
        <begin position="46"/>
        <end position="70"/>
    </location>
</feature>
<keyword evidence="10" id="KW-1185">Reference proteome</keyword>